<evidence type="ECO:0000313" key="10">
    <source>
        <dbReference type="Proteomes" id="UP000193944"/>
    </source>
</evidence>
<evidence type="ECO:0000256" key="8">
    <source>
        <dbReference type="SAM" id="MobiDB-lite"/>
    </source>
</evidence>
<evidence type="ECO:0000256" key="7">
    <source>
        <dbReference type="RuleBase" id="RU363059"/>
    </source>
</evidence>
<accession>A0A1Y1VTS5</accession>
<dbReference type="AlphaFoldDB" id="A0A1Y1VTS5"/>
<reference evidence="9 10" key="2">
    <citation type="submission" date="2016-08" db="EMBL/GenBank/DDBJ databases">
        <title>Pervasive Adenine N6-methylation of Active Genes in Fungi.</title>
        <authorList>
            <consortium name="DOE Joint Genome Institute"/>
            <person name="Mondo S.J."/>
            <person name="Dannebaum R.O."/>
            <person name="Kuo R.C."/>
            <person name="Labutti K."/>
            <person name="Haridas S."/>
            <person name="Kuo A."/>
            <person name="Salamov A."/>
            <person name="Ahrendt S.R."/>
            <person name="Lipzen A."/>
            <person name="Sullivan W."/>
            <person name="Andreopoulos W.B."/>
            <person name="Clum A."/>
            <person name="Lindquist E."/>
            <person name="Daum C."/>
            <person name="Ramamoorthy G.K."/>
            <person name="Gryganskyi A."/>
            <person name="Culley D."/>
            <person name="Magnuson J.K."/>
            <person name="James T.Y."/>
            <person name="O'Malley M.A."/>
            <person name="Stajich J.E."/>
            <person name="Spatafora J.W."/>
            <person name="Visel A."/>
            <person name="Grigoriev I.V."/>
        </authorList>
    </citation>
    <scope>NUCLEOTIDE SEQUENCE [LARGE SCALE GENOMIC DNA]</scope>
    <source>
        <strain evidence="9 10">S4</strain>
    </source>
</reference>
<dbReference type="InterPro" id="IPR007599">
    <property type="entry name" value="DER1"/>
</dbReference>
<keyword evidence="5 7" id="KW-1133">Transmembrane helix</keyword>
<dbReference type="InterPro" id="IPR035952">
    <property type="entry name" value="Rhomboid-like_sf"/>
</dbReference>
<organism evidence="9 10">
    <name type="scientific">Anaeromyces robustus</name>
    <dbReference type="NCBI Taxonomy" id="1754192"/>
    <lineage>
        <taxon>Eukaryota</taxon>
        <taxon>Fungi</taxon>
        <taxon>Fungi incertae sedis</taxon>
        <taxon>Chytridiomycota</taxon>
        <taxon>Chytridiomycota incertae sedis</taxon>
        <taxon>Neocallimastigomycetes</taxon>
        <taxon>Neocallimastigales</taxon>
        <taxon>Neocallimastigaceae</taxon>
        <taxon>Anaeromyces</taxon>
    </lineage>
</organism>
<keyword evidence="4 7" id="KW-0256">Endoplasmic reticulum</keyword>
<dbReference type="GO" id="GO:0033554">
    <property type="term" value="P:cellular response to stress"/>
    <property type="evidence" value="ECO:0007669"/>
    <property type="project" value="UniProtKB-ARBA"/>
</dbReference>
<dbReference type="STRING" id="1754192.A0A1Y1VTS5"/>
<comment type="subcellular location">
    <subcellularLocation>
        <location evidence="1 7">Endoplasmic reticulum membrane</location>
        <topology evidence="1 7">Multi-pass membrane protein</topology>
    </subcellularLocation>
</comment>
<gene>
    <name evidence="9" type="ORF">BCR32DRAFT_286932</name>
</gene>
<reference evidence="9 10" key="1">
    <citation type="submission" date="2016-08" db="EMBL/GenBank/DDBJ databases">
        <title>A Parts List for Fungal Cellulosomes Revealed by Comparative Genomics.</title>
        <authorList>
            <consortium name="DOE Joint Genome Institute"/>
            <person name="Haitjema C.H."/>
            <person name="Gilmore S.P."/>
            <person name="Henske J.K."/>
            <person name="Solomon K.V."/>
            <person name="De Groot R."/>
            <person name="Kuo A."/>
            <person name="Mondo S.J."/>
            <person name="Salamov A.A."/>
            <person name="Labutti K."/>
            <person name="Zhao Z."/>
            <person name="Chiniquy J."/>
            <person name="Barry K."/>
            <person name="Brewer H.M."/>
            <person name="Purvine S.O."/>
            <person name="Wright A.T."/>
            <person name="Boxma B."/>
            <person name="Van Alen T."/>
            <person name="Hackstein J.H."/>
            <person name="Baker S.E."/>
            <person name="Grigoriev I.V."/>
            <person name="O'Malley M.A."/>
        </authorList>
    </citation>
    <scope>NUCLEOTIDE SEQUENCE [LARGE SCALE GENOMIC DNA]</scope>
    <source>
        <strain evidence="9 10">S4</strain>
    </source>
</reference>
<dbReference type="SUPFAM" id="SSF144091">
    <property type="entry name" value="Rhomboid-like"/>
    <property type="match status" value="1"/>
</dbReference>
<feature type="compositionally biased region" description="Acidic residues" evidence="8">
    <location>
        <begin position="232"/>
        <end position="244"/>
    </location>
</feature>
<dbReference type="Proteomes" id="UP000193944">
    <property type="component" value="Unassembled WGS sequence"/>
</dbReference>
<evidence type="ECO:0000256" key="2">
    <source>
        <dbReference type="ARBA" id="ARBA00008917"/>
    </source>
</evidence>
<sequence>MPFPLEQWYMEIPIVTRVYLTLVALTSFACTLDIIKPIQLYFNWNLILHNHEYWRLITSFLYFGNFSIDFIFHMFFISRYSRMLEEGSFRGRAADYFWMLMLGVVAFIIVIPVFTAKSQFLFLSTPLTFMLVYIWSRRNPQVRMSFLGILNFNAPYLPWVLLGFTILLNKIWPSGDILGLIIGHIYYFLEDVYPKLFNLPMSYHMLGAPKFVKKIFEYFMRDAQDANIIDDDIDNIDSDSDQEDLNTPSTTTLHNEGGFVLGGEQINNNNIDNNNINNNESSSSSISPSAPPEEEAKGDTFVSTTETNASQPNISSEGLKKRTFVPDFNPSSEPGGYNWSSSDNNNTNNTTEATTTTNSEDKKDN</sequence>
<evidence type="ECO:0000256" key="6">
    <source>
        <dbReference type="ARBA" id="ARBA00023136"/>
    </source>
</evidence>
<evidence type="ECO:0000256" key="5">
    <source>
        <dbReference type="ARBA" id="ARBA00022989"/>
    </source>
</evidence>
<name>A0A1Y1VTS5_9FUNG</name>
<dbReference type="GO" id="GO:0051603">
    <property type="term" value="P:proteolysis involved in protein catabolic process"/>
    <property type="evidence" value="ECO:0007669"/>
    <property type="project" value="UniProtKB-ARBA"/>
</dbReference>
<feature type="transmembrane region" description="Helical" evidence="7">
    <location>
        <begin position="120"/>
        <end position="136"/>
    </location>
</feature>
<feature type="region of interest" description="Disordered" evidence="8">
    <location>
        <begin position="232"/>
        <end position="365"/>
    </location>
</feature>
<dbReference type="GO" id="GO:0005789">
    <property type="term" value="C:endoplasmic reticulum membrane"/>
    <property type="evidence" value="ECO:0007669"/>
    <property type="project" value="UniProtKB-SubCell"/>
</dbReference>
<comment type="caution">
    <text evidence="9">The sequence shown here is derived from an EMBL/GenBank/DDBJ whole genome shotgun (WGS) entry which is preliminary data.</text>
</comment>
<feature type="transmembrane region" description="Helical" evidence="7">
    <location>
        <begin position="12"/>
        <end position="35"/>
    </location>
</feature>
<feature type="compositionally biased region" description="Low complexity" evidence="8">
    <location>
        <begin position="338"/>
        <end position="358"/>
    </location>
</feature>
<feature type="compositionally biased region" description="Polar residues" evidence="8">
    <location>
        <begin position="245"/>
        <end position="254"/>
    </location>
</feature>
<comment type="function">
    <text evidence="7">May be involved in the degradation of misfolded endoplasmic reticulum (ER) luminal proteins.</text>
</comment>
<feature type="compositionally biased region" description="Polar residues" evidence="8">
    <location>
        <begin position="301"/>
        <end position="316"/>
    </location>
</feature>
<dbReference type="EMBL" id="MCFG01000505">
    <property type="protein sequence ID" value="ORX64688.1"/>
    <property type="molecule type" value="Genomic_DNA"/>
</dbReference>
<keyword evidence="10" id="KW-1185">Reference proteome</keyword>
<dbReference type="PANTHER" id="PTHR11009">
    <property type="entry name" value="DER1-LIKE PROTEIN, DERLIN"/>
    <property type="match status" value="1"/>
</dbReference>
<proteinExistence type="inferred from homology"/>
<feature type="transmembrane region" description="Helical" evidence="7">
    <location>
        <begin position="156"/>
        <end position="172"/>
    </location>
</feature>
<keyword evidence="3 7" id="KW-0812">Transmembrane</keyword>
<comment type="similarity">
    <text evidence="2 7">Belongs to the derlin family.</text>
</comment>
<keyword evidence="6 7" id="KW-0472">Membrane</keyword>
<dbReference type="FunFam" id="1.20.1540.10:FF:000016">
    <property type="entry name" value="Derlin"/>
    <property type="match status" value="1"/>
</dbReference>
<feature type="transmembrane region" description="Helical" evidence="7">
    <location>
        <begin position="96"/>
        <end position="113"/>
    </location>
</feature>
<evidence type="ECO:0000256" key="1">
    <source>
        <dbReference type="ARBA" id="ARBA00004477"/>
    </source>
</evidence>
<evidence type="ECO:0000313" key="9">
    <source>
        <dbReference type="EMBL" id="ORX64688.1"/>
    </source>
</evidence>
<feature type="transmembrane region" description="Helical" evidence="7">
    <location>
        <begin position="56"/>
        <end position="76"/>
    </location>
</feature>
<evidence type="ECO:0000256" key="3">
    <source>
        <dbReference type="ARBA" id="ARBA00022692"/>
    </source>
</evidence>
<dbReference type="OrthoDB" id="1716531at2759"/>
<protein>
    <recommendedName>
        <fullName evidence="7">Derlin</fullName>
    </recommendedName>
</protein>
<evidence type="ECO:0000256" key="4">
    <source>
        <dbReference type="ARBA" id="ARBA00022824"/>
    </source>
</evidence>
<dbReference type="Pfam" id="PF04511">
    <property type="entry name" value="DER1"/>
    <property type="match status" value="1"/>
</dbReference>
<feature type="compositionally biased region" description="Low complexity" evidence="8">
    <location>
        <begin position="266"/>
        <end position="288"/>
    </location>
</feature>